<evidence type="ECO:0000313" key="3">
    <source>
        <dbReference type="Proteomes" id="UP000031521"/>
    </source>
</evidence>
<dbReference type="EMBL" id="CP004393">
    <property type="protein sequence ID" value="AJE48028.1"/>
    <property type="molecule type" value="Genomic_DNA"/>
</dbReference>
<dbReference type="KEGG" id="cid:P73_3313"/>
<feature type="region of interest" description="Disordered" evidence="1">
    <location>
        <begin position="1"/>
        <end position="21"/>
    </location>
</feature>
<dbReference type="AlphaFoldDB" id="A0A0B5DX46"/>
<keyword evidence="3" id="KW-1185">Reference proteome</keyword>
<evidence type="ECO:0000256" key="1">
    <source>
        <dbReference type="SAM" id="MobiDB-lite"/>
    </source>
</evidence>
<evidence type="ECO:0000313" key="2">
    <source>
        <dbReference type="EMBL" id="AJE48028.1"/>
    </source>
</evidence>
<reference evidence="2 3" key="1">
    <citation type="journal article" date="2014" name="Int. J. Syst. Evol. Microbiol.">
        <title>Celeribacter indicus sp. nov., a polycyclic aromatic hydrocarbon-degrading bacterium from deep-sea sediment and reclassification of Huaishuia halophila as Celeribacter halophilus comb. nov.</title>
        <authorList>
            <person name="Lai Q."/>
            <person name="Cao J."/>
            <person name="Yuan J."/>
            <person name="Li F."/>
            <person name="Shao Z."/>
        </authorList>
    </citation>
    <scope>NUCLEOTIDE SEQUENCE [LARGE SCALE GENOMIC DNA]</scope>
    <source>
        <strain evidence="2">P73</strain>
    </source>
</reference>
<dbReference type="OrthoDB" id="9800971at2"/>
<organism evidence="2 3">
    <name type="scientific">Celeribacter indicus</name>
    <dbReference type="NCBI Taxonomy" id="1208324"/>
    <lineage>
        <taxon>Bacteria</taxon>
        <taxon>Pseudomonadati</taxon>
        <taxon>Pseudomonadota</taxon>
        <taxon>Alphaproteobacteria</taxon>
        <taxon>Rhodobacterales</taxon>
        <taxon>Roseobacteraceae</taxon>
        <taxon>Celeribacter</taxon>
    </lineage>
</organism>
<evidence type="ECO:0008006" key="4">
    <source>
        <dbReference type="Google" id="ProtNLM"/>
    </source>
</evidence>
<dbReference type="Proteomes" id="UP000031521">
    <property type="component" value="Chromosome"/>
</dbReference>
<protein>
    <recommendedName>
        <fullName evidence="4">Transcriptional activator HlyU</fullName>
    </recommendedName>
</protein>
<dbReference type="InterPro" id="IPR018772">
    <property type="entry name" value="Transcription_activator_HlyU"/>
</dbReference>
<dbReference type="RefSeq" id="WP_043870451.1">
    <property type="nucleotide sequence ID" value="NZ_CP004393.1"/>
</dbReference>
<name>A0A0B5DX46_9RHOB</name>
<proteinExistence type="predicted"/>
<dbReference type="HOGENOM" id="CLU_171735_0_0_5"/>
<gene>
    <name evidence="2" type="ORF">P73_3313</name>
</gene>
<dbReference type="STRING" id="1208324.P73_3313"/>
<accession>A0A0B5DX46</accession>
<dbReference type="Pfam" id="PF10115">
    <property type="entry name" value="HlyU"/>
    <property type="match status" value="1"/>
</dbReference>
<sequence>MSLFSKLFGGKSRSEDAPRPAAKSEVYGKGFRIFPEPQKAESGYRIAARIEKDFDGETREHVMIRADTIASEDEARLASLRKAQIFIDQMGDGIFD</sequence>